<dbReference type="EC" id="4.3.1.19" evidence="6"/>
<evidence type="ECO:0000256" key="2">
    <source>
        <dbReference type="ARBA" id="ARBA00010869"/>
    </source>
</evidence>
<dbReference type="SUPFAM" id="SSF53686">
    <property type="entry name" value="Tryptophan synthase beta subunit-like PLP-dependent enzymes"/>
    <property type="match status" value="1"/>
</dbReference>
<dbReference type="NCBIfam" id="NF045641">
    <property type="entry name" value="BHydaspDhtseBhcB"/>
    <property type="match status" value="1"/>
</dbReference>
<evidence type="ECO:0000313" key="6">
    <source>
        <dbReference type="EMBL" id="MBB6468568.1"/>
    </source>
</evidence>
<dbReference type="AlphaFoldDB" id="A0A8E1WIH5"/>
<dbReference type="GO" id="GO:0003941">
    <property type="term" value="F:L-serine ammonia-lyase activity"/>
    <property type="evidence" value="ECO:0007669"/>
    <property type="project" value="TreeGrafter"/>
</dbReference>
<dbReference type="GO" id="GO:0018114">
    <property type="term" value="F:threonine racemase activity"/>
    <property type="evidence" value="ECO:0007669"/>
    <property type="project" value="TreeGrafter"/>
</dbReference>
<accession>A0A8E1WIH5</accession>
<dbReference type="GO" id="GO:0004794">
    <property type="term" value="F:threonine deaminase activity"/>
    <property type="evidence" value="ECO:0007669"/>
    <property type="project" value="UniProtKB-EC"/>
</dbReference>
<dbReference type="InterPro" id="IPR001926">
    <property type="entry name" value="TrpB-like_PALP"/>
</dbReference>
<comment type="cofactor">
    <cofactor evidence="1">
        <name>pyridoxal 5'-phosphate</name>
        <dbReference type="ChEBI" id="CHEBI:597326"/>
    </cofactor>
</comment>
<dbReference type="GO" id="GO:0070179">
    <property type="term" value="P:D-serine biosynthetic process"/>
    <property type="evidence" value="ECO:0007669"/>
    <property type="project" value="TreeGrafter"/>
</dbReference>
<sequence>MTSVSPSRSARAWPQHSSIIARASARHSKRRPEGAWTMYIPTLNDMLAARERISPFVHRTPVLTSRILDELSGAELFFKCENLQKAGAFKARGASNAVFGLSEEQARRGVATHSSGNHGTCLSYAAGRRGITCTVVMPRTAPQAKKDAVKGYGGTVVECEPSTTSREAVFAEVVAKTGAEFVHPYNDHRVIAGQATCSAELIEQVEKLDAVVAPIGGGGMVSGTCLTLSNLAPHIKVYAAEPEQADDAYRSFKAGRIISDDAPDTVADGLKVPLKDLTWHFVKNFVTDIHTASEHEIVDAMKLIWKRLKIVMEPSSAVPLATILKNREIFAGKRVGVIITGGNVDVDKLPWN</sequence>
<gene>
    <name evidence="6" type="ORF">HNQ96_004452</name>
</gene>
<dbReference type="GO" id="GO:0000287">
    <property type="term" value="F:magnesium ion binding"/>
    <property type="evidence" value="ECO:0007669"/>
    <property type="project" value="TreeGrafter"/>
</dbReference>
<evidence type="ECO:0000313" key="7">
    <source>
        <dbReference type="Proteomes" id="UP000532373"/>
    </source>
</evidence>
<dbReference type="GO" id="GO:0005524">
    <property type="term" value="F:ATP binding"/>
    <property type="evidence" value="ECO:0007669"/>
    <property type="project" value="TreeGrafter"/>
</dbReference>
<reference evidence="6 7" key="1">
    <citation type="submission" date="2020-08" db="EMBL/GenBank/DDBJ databases">
        <title>Genomic Encyclopedia of Type Strains, Phase IV (KMG-IV): sequencing the most valuable type-strain genomes for metagenomic binning, comparative biology and taxonomic classification.</title>
        <authorList>
            <person name="Goeker M."/>
        </authorList>
    </citation>
    <scope>NUCLEOTIDE SEQUENCE [LARGE SCALE GENOMIC DNA]</scope>
    <source>
        <strain evidence="6 7">DSM 17454</strain>
    </source>
</reference>
<dbReference type="Gene3D" id="3.40.50.1100">
    <property type="match status" value="2"/>
</dbReference>
<dbReference type="GO" id="GO:0030378">
    <property type="term" value="F:serine racemase activity"/>
    <property type="evidence" value="ECO:0007669"/>
    <property type="project" value="TreeGrafter"/>
</dbReference>
<organism evidence="6 7">
    <name type="scientific">Aminobacter carboxidus</name>
    <dbReference type="NCBI Taxonomy" id="376165"/>
    <lineage>
        <taxon>Bacteria</taxon>
        <taxon>Pseudomonadati</taxon>
        <taxon>Pseudomonadota</taxon>
        <taxon>Alphaproteobacteria</taxon>
        <taxon>Hyphomicrobiales</taxon>
        <taxon>Phyllobacteriaceae</taxon>
        <taxon>Aminobacter</taxon>
    </lineage>
</organism>
<keyword evidence="3" id="KW-0663">Pyridoxal phosphate</keyword>
<dbReference type="Proteomes" id="UP000532373">
    <property type="component" value="Unassembled WGS sequence"/>
</dbReference>
<feature type="domain" description="Tryptophan synthase beta chain-like PALP" evidence="5">
    <location>
        <begin position="53"/>
        <end position="341"/>
    </location>
</feature>
<evidence type="ECO:0000256" key="3">
    <source>
        <dbReference type="ARBA" id="ARBA00022898"/>
    </source>
</evidence>
<evidence type="ECO:0000259" key="5">
    <source>
        <dbReference type="Pfam" id="PF00291"/>
    </source>
</evidence>
<evidence type="ECO:0000256" key="4">
    <source>
        <dbReference type="ARBA" id="ARBA00023239"/>
    </source>
</evidence>
<dbReference type="InterPro" id="IPR054856">
    <property type="entry name" value="BHydaspDhtse"/>
</dbReference>
<dbReference type="FunFam" id="3.40.50.1100:FF:000007">
    <property type="entry name" value="L-threonine dehydratase catabolic TdcB"/>
    <property type="match status" value="1"/>
</dbReference>
<dbReference type="GO" id="GO:0030170">
    <property type="term" value="F:pyridoxal phosphate binding"/>
    <property type="evidence" value="ECO:0007669"/>
    <property type="project" value="TreeGrafter"/>
</dbReference>
<evidence type="ECO:0000256" key="1">
    <source>
        <dbReference type="ARBA" id="ARBA00001933"/>
    </source>
</evidence>
<comment type="caution">
    <text evidence="6">The sequence shown here is derived from an EMBL/GenBank/DDBJ whole genome shotgun (WGS) entry which is preliminary data.</text>
</comment>
<comment type="similarity">
    <text evidence="2">Belongs to the serine/threonine dehydratase family.</text>
</comment>
<dbReference type="EMBL" id="JACHGI010000011">
    <property type="protein sequence ID" value="MBB6468568.1"/>
    <property type="molecule type" value="Genomic_DNA"/>
</dbReference>
<dbReference type="InterPro" id="IPR036052">
    <property type="entry name" value="TrpB-like_PALP_sf"/>
</dbReference>
<proteinExistence type="inferred from homology"/>
<protein>
    <submittedName>
        <fullName evidence="6">Threonine dehydratase</fullName>
        <ecNumber evidence="6">4.3.1.19</ecNumber>
    </submittedName>
</protein>
<dbReference type="Pfam" id="PF00291">
    <property type="entry name" value="PALP"/>
    <property type="match status" value="1"/>
</dbReference>
<dbReference type="PANTHER" id="PTHR43050:SF1">
    <property type="entry name" value="SERINE RACEMASE"/>
    <property type="match status" value="1"/>
</dbReference>
<name>A0A8E1WIH5_9HYPH</name>
<keyword evidence="4 6" id="KW-0456">Lyase</keyword>
<dbReference type="CDD" id="cd01562">
    <property type="entry name" value="Thr-dehyd"/>
    <property type="match status" value="1"/>
</dbReference>
<dbReference type="PANTHER" id="PTHR43050">
    <property type="entry name" value="SERINE / THREONINE RACEMASE FAMILY MEMBER"/>
    <property type="match status" value="1"/>
</dbReference>